<feature type="chain" id="PRO_5045029087" evidence="4">
    <location>
        <begin position="23"/>
        <end position="1208"/>
    </location>
</feature>
<dbReference type="Gene3D" id="1.10.287.1490">
    <property type="match status" value="1"/>
</dbReference>
<evidence type="ECO:0000256" key="2">
    <source>
        <dbReference type="SAM" id="MobiDB-lite"/>
    </source>
</evidence>
<keyword evidence="3" id="KW-0472">Membrane</keyword>
<evidence type="ECO:0000313" key="5">
    <source>
        <dbReference type="EMBL" id="CAK8995103.1"/>
    </source>
</evidence>
<feature type="region of interest" description="Disordered" evidence="2">
    <location>
        <begin position="1185"/>
        <end position="1208"/>
    </location>
</feature>
<feature type="compositionally biased region" description="Basic and acidic residues" evidence="2">
    <location>
        <begin position="878"/>
        <end position="891"/>
    </location>
</feature>
<dbReference type="Proteomes" id="UP001642484">
    <property type="component" value="Unassembled WGS sequence"/>
</dbReference>
<evidence type="ECO:0000256" key="1">
    <source>
        <dbReference type="SAM" id="Coils"/>
    </source>
</evidence>
<organism evidence="6 7">
    <name type="scientific">Durusdinium trenchii</name>
    <dbReference type="NCBI Taxonomy" id="1381693"/>
    <lineage>
        <taxon>Eukaryota</taxon>
        <taxon>Sar</taxon>
        <taxon>Alveolata</taxon>
        <taxon>Dinophyceae</taxon>
        <taxon>Suessiales</taxon>
        <taxon>Symbiodiniaceae</taxon>
        <taxon>Durusdinium</taxon>
    </lineage>
</organism>
<evidence type="ECO:0000256" key="3">
    <source>
        <dbReference type="SAM" id="Phobius"/>
    </source>
</evidence>
<comment type="caution">
    <text evidence="6">The sequence shown here is derived from an EMBL/GenBank/DDBJ whole genome shotgun (WGS) entry which is preliminary data.</text>
</comment>
<name>A0ABP0HZH8_9DINO</name>
<reference evidence="6 7" key="1">
    <citation type="submission" date="2024-02" db="EMBL/GenBank/DDBJ databases">
        <authorList>
            <person name="Chen Y."/>
            <person name="Shah S."/>
            <person name="Dougan E. K."/>
            <person name="Thang M."/>
            <person name="Chan C."/>
        </authorList>
    </citation>
    <scope>NUCLEOTIDE SEQUENCE [LARGE SCALE GENOMIC DNA]</scope>
</reference>
<gene>
    <name evidence="5" type="ORF">CCMP2556_LOCUS3901</name>
    <name evidence="6" type="ORF">CCMP2556_LOCUS4108</name>
</gene>
<keyword evidence="1" id="KW-0175">Coiled coil</keyword>
<proteinExistence type="predicted"/>
<keyword evidence="3" id="KW-0812">Transmembrane</keyword>
<feature type="signal peptide" evidence="4">
    <location>
        <begin position="1"/>
        <end position="22"/>
    </location>
</feature>
<keyword evidence="4" id="KW-0732">Signal</keyword>
<protein>
    <submittedName>
        <fullName evidence="6">Uncharacterized protein</fullName>
    </submittedName>
</protein>
<evidence type="ECO:0000313" key="6">
    <source>
        <dbReference type="EMBL" id="CAK8995641.1"/>
    </source>
</evidence>
<feature type="compositionally biased region" description="Basic and acidic residues" evidence="2">
    <location>
        <begin position="1195"/>
        <end position="1208"/>
    </location>
</feature>
<feature type="transmembrane region" description="Helical" evidence="3">
    <location>
        <begin position="129"/>
        <end position="147"/>
    </location>
</feature>
<accession>A0ABP0HZH8</accession>
<keyword evidence="3" id="KW-1133">Transmembrane helix</keyword>
<evidence type="ECO:0000313" key="7">
    <source>
        <dbReference type="Proteomes" id="UP001642484"/>
    </source>
</evidence>
<feature type="coiled-coil region" evidence="1">
    <location>
        <begin position="895"/>
        <end position="1003"/>
    </location>
</feature>
<dbReference type="EMBL" id="CAXAMN010001558">
    <property type="protein sequence ID" value="CAK8995103.1"/>
    <property type="molecule type" value="Genomic_DNA"/>
</dbReference>
<keyword evidence="7" id="KW-1185">Reference proteome</keyword>
<feature type="region of interest" description="Disordered" evidence="2">
    <location>
        <begin position="871"/>
        <end position="891"/>
    </location>
</feature>
<evidence type="ECO:0000256" key="4">
    <source>
        <dbReference type="SAM" id="SignalP"/>
    </source>
</evidence>
<sequence length="1208" mass="136065">MEGFHMLTAFAMVWAPAHLCLTKTDWADMKSWTGSILRELIGTKPCGNGSAADERVEEAMEKLRQRNYQSFSRCLSHLDFVIGFFFFYDATTKPGLDTISLFVACILAYSQHLMVGKNLVNLTPSRLKFFSYLLHLLTLLALLGTPWSESAFKFSLMQSFVTAVRFCLALCFLDPWVSIPFQALYTAADLLISASFFQVSGSEWGALCWGKLFVLVESIAASVFVDLVFRAHIHAVLDSADAESLVGSFRRMLRGISDGEVLLDSQMKVAQESECLKHLILTDVSLKGRSFKNLLAEEEHRFCEFIEASSKVDHGTSGPPLCLRVSLRGAAGIRVAADLYHVAIPGLFGAKCPYHLLAFIEDTDSRPAPDAQEDALPAVLVDPWSQSPRGLHQVLGDAERSVRSGSTGGSCAPMCPELQDMFLLVDVASKHHDVEQVELNFQRQEPQDSQDLASALHSGMPSLRKLVKPTDWETIRVRVARFAEKSFRHPEMQKAIKGMTVKLPGQSGWLRVDEATLYGKDHGKVWLHLRGFHPEKAKLFSQASAPFSLGGHLPQMQSELELRQERKASEELRAAAEELQQRLVSSEWSTLEPMTSSALQAPQEWKLQMLRKEEAVEELQATLRREQQQMAAVHEEMRLLQDEVLLQRQELQSQSTPLETVELKDLRGEVKELRQKLQDAEARRRESELELNALRSDFAQGGNGLRDESEQMAMRGEVKDLRMKLRKAEGERGETEEELSALQNEVKALRRAVQESKRRIQELEQSHEDEIQVNDTRWRSEMLLKEEALQVKSSGLASELAREQLTCQRLQEASLTAARQKELLDDELQALKGEAKDLRLDGRRLLLRSSFQMWRGSCLARRLVSLEESHQQASVQHNSERSSQDGKVKEAFRRASQAERDAASEKFACQRLQEELREAQQQLDAEAIIQKSKAAAQEALIETQRMERARLEEQLAMVRCKSEETQEACAAREAMRCAEVQAQLLAQAEISESRREVAQLRAELSCRATEMSSLPSHLWRSPVQEDSLTHALIHASMGVRSMSNGYHNSVNSSWESIKVRPRGQEKYMTLLQSSSGAVASLLKQVRRLDDAHRTLSTGRNAVLGATPAQLRAVQALEKQTSMLERTNQEWTASFGFHSMEDLDDDLARQSGISVLDDEVSASERGAAMVRMLRRTEGRLERLQDRLQGLLSSPVSRRESPRRSPPEGW</sequence>
<feature type="transmembrane region" description="Helical" evidence="3">
    <location>
        <begin position="95"/>
        <end position="114"/>
    </location>
</feature>
<feature type="coiled-coil region" evidence="1">
    <location>
        <begin position="609"/>
        <end position="773"/>
    </location>
</feature>
<dbReference type="EMBL" id="CAXAMN010001669">
    <property type="protein sequence ID" value="CAK8995641.1"/>
    <property type="molecule type" value="Genomic_DNA"/>
</dbReference>